<name>A0A0Q9X2D8_DROWI</name>
<feature type="compositionally biased region" description="Polar residues" evidence="2">
    <location>
        <begin position="427"/>
        <end position="445"/>
    </location>
</feature>
<dbReference type="AlphaFoldDB" id="A0A0Q9X2D8"/>
<feature type="compositionally biased region" description="Low complexity" evidence="2">
    <location>
        <begin position="262"/>
        <end position="276"/>
    </location>
</feature>
<organism evidence="3 4">
    <name type="scientific">Drosophila willistoni</name>
    <name type="common">Fruit fly</name>
    <dbReference type="NCBI Taxonomy" id="7260"/>
    <lineage>
        <taxon>Eukaryota</taxon>
        <taxon>Metazoa</taxon>
        <taxon>Ecdysozoa</taxon>
        <taxon>Arthropoda</taxon>
        <taxon>Hexapoda</taxon>
        <taxon>Insecta</taxon>
        <taxon>Pterygota</taxon>
        <taxon>Neoptera</taxon>
        <taxon>Endopterygota</taxon>
        <taxon>Diptera</taxon>
        <taxon>Brachycera</taxon>
        <taxon>Muscomorpha</taxon>
        <taxon>Ephydroidea</taxon>
        <taxon>Drosophilidae</taxon>
        <taxon>Drosophila</taxon>
        <taxon>Sophophora</taxon>
    </lineage>
</organism>
<dbReference type="OrthoDB" id="8068508at2759"/>
<dbReference type="PANTHER" id="PTHR46896">
    <property type="entry name" value="SENTRIN-SPECIFIC PROTEASE"/>
    <property type="match status" value="1"/>
</dbReference>
<dbReference type="InParanoid" id="A0A0Q9X2D8"/>
<dbReference type="GO" id="GO:0016926">
    <property type="term" value="P:protein desumoylation"/>
    <property type="evidence" value="ECO:0007669"/>
    <property type="project" value="TreeGrafter"/>
</dbReference>
<feature type="region of interest" description="Disordered" evidence="2">
    <location>
        <begin position="196"/>
        <end position="276"/>
    </location>
</feature>
<feature type="compositionally biased region" description="Acidic residues" evidence="2">
    <location>
        <begin position="416"/>
        <end position="426"/>
    </location>
</feature>
<dbReference type="GO" id="GO:0005634">
    <property type="term" value="C:nucleus"/>
    <property type="evidence" value="ECO:0007669"/>
    <property type="project" value="TreeGrafter"/>
</dbReference>
<gene>
    <name evidence="3" type="primary">Dwil\GK27566</name>
    <name evidence="3" type="ORF">Dwil_GK27566</name>
</gene>
<keyword evidence="1" id="KW-0833">Ubl conjugation pathway</keyword>
<feature type="compositionally biased region" description="Polar residues" evidence="2">
    <location>
        <begin position="11"/>
        <end position="32"/>
    </location>
</feature>
<proteinExistence type="predicted"/>
<dbReference type="Proteomes" id="UP000007798">
    <property type="component" value="Unassembled WGS sequence"/>
</dbReference>
<dbReference type="InterPro" id="IPR051947">
    <property type="entry name" value="Sentrin-specific_protease"/>
</dbReference>
<feature type="compositionally biased region" description="Pro residues" evidence="2">
    <location>
        <begin position="34"/>
        <end position="47"/>
    </location>
</feature>
<feature type="compositionally biased region" description="Basic and acidic residues" evidence="2">
    <location>
        <begin position="488"/>
        <end position="499"/>
    </location>
</feature>
<feature type="region of interest" description="Disordered" evidence="2">
    <location>
        <begin position="466"/>
        <end position="499"/>
    </location>
</feature>
<feature type="region of interest" description="Disordered" evidence="2">
    <location>
        <begin position="416"/>
        <end position="448"/>
    </location>
</feature>
<evidence type="ECO:0000313" key="3">
    <source>
        <dbReference type="EMBL" id="KRF98933.1"/>
    </source>
</evidence>
<feature type="compositionally biased region" description="Low complexity" evidence="2">
    <location>
        <begin position="204"/>
        <end position="245"/>
    </location>
</feature>
<dbReference type="PANTHER" id="PTHR46896:SF3">
    <property type="entry name" value="FI06413P-RELATED"/>
    <property type="match status" value="1"/>
</dbReference>
<protein>
    <submittedName>
        <fullName evidence="3">Uncharacterized protein</fullName>
    </submittedName>
</protein>
<evidence type="ECO:0000256" key="2">
    <source>
        <dbReference type="SAM" id="MobiDB-lite"/>
    </source>
</evidence>
<feature type="region of interest" description="Disordered" evidence="2">
    <location>
        <begin position="314"/>
        <end position="353"/>
    </location>
</feature>
<dbReference type="EMBL" id="CH964062">
    <property type="protein sequence ID" value="KRF98933.1"/>
    <property type="molecule type" value="Genomic_DNA"/>
</dbReference>
<dbReference type="GO" id="GO:0070139">
    <property type="term" value="F:SUMO-specific endopeptidase activity"/>
    <property type="evidence" value="ECO:0007669"/>
    <property type="project" value="TreeGrafter"/>
</dbReference>
<feature type="region of interest" description="Disordered" evidence="2">
    <location>
        <begin position="1"/>
        <end position="47"/>
    </location>
</feature>
<dbReference type="GO" id="GO:0005737">
    <property type="term" value="C:cytoplasm"/>
    <property type="evidence" value="ECO:0007669"/>
    <property type="project" value="TreeGrafter"/>
</dbReference>
<dbReference type="STRING" id="7260.A0A0Q9X2D8"/>
<reference evidence="3 4" key="1">
    <citation type="journal article" date="2007" name="Nature">
        <title>Evolution of genes and genomes on the Drosophila phylogeny.</title>
        <authorList>
            <consortium name="Drosophila 12 Genomes Consortium"/>
            <person name="Clark A.G."/>
            <person name="Eisen M.B."/>
            <person name="Smith D.R."/>
            <person name="Bergman C.M."/>
            <person name="Oliver B."/>
            <person name="Markow T.A."/>
            <person name="Kaufman T.C."/>
            <person name="Kellis M."/>
            <person name="Gelbart W."/>
            <person name="Iyer V.N."/>
            <person name="Pollard D.A."/>
            <person name="Sackton T.B."/>
            <person name="Larracuente A.M."/>
            <person name="Singh N.D."/>
            <person name="Abad J.P."/>
            <person name="Abt D.N."/>
            <person name="Adryan B."/>
            <person name="Aguade M."/>
            <person name="Akashi H."/>
            <person name="Anderson W.W."/>
            <person name="Aquadro C.F."/>
            <person name="Ardell D.H."/>
            <person name="Arguello R."/>
            <person name="Artieri C.G."/>
            <person name="Barbash D.A."/>
            <person name="Barker D."/>
            <person name="Barsanti P."/>
            <person name="Batterham P."/>
            <person name="Batzoglou S."/>
            <person name="Begun D."/>
            <person name="Bhutkar A."/>
            <person name="Blanco E."/>
            <person name="Bosak S.A."/>
            <person name="Bradley R.K."/>
            <person name="Brand A.D."/>
            <person name="Brent M.R."/>
            <person name="Brooks A.N."/>
            <person name="Brown R.H."/>
            <person name="Butlin R.K."/>
            <person name="Caggese C."/>
            <person name="Calvi B.R."/>
            <person name="Bernardo de Carvalho A."/>
            <person name="Caspi A."/>
            <person name="Castrezana S."/>
            <person name="Celniker S.E."/>
            <person name="Chang J.L."/>
            <person name="Chapple C."/>
            <person name="Chatterji S."/>
            <person name="Chinwalla A."/>
            <person name="Civetta A."/>
            <person name="Clifton S.W."/>
            <person name="Comeron J.M."/>
            <person name="Costello J.C."/>
            <person name="Coyne J.A."/>
            <person name="Daub J."/>
            <person name="David R.G."/>
            <person name="Delcher A.L."/>
            <person name="Delehaunty K."/>
            <person name="Do C.B."/>
            <person name="Ebling H."/>
            <person name="Edwards K."/>
            <person name="Eickbush T."/>
            <person name="Evans J.D."/>
            <person name="Filipski A."/>
            <person name="Findeiss S."/>
            <person name="Freyhult E."/>
            <person name="Fulton L."/>
            <person name="Fulton R."/>
            <person name="Garcia A.C."/>
            <person name="Gardiner A."/>
            <person name="Garfield D.A."/>
            <person name="Garvin B.E."/>
            <person name="Gibson G."/>
            <person name="Gilbert D."/>
            <person name="Gnerre S."/>
            <person name="Godfrey J."/>
            <person name="Good R."/>
            <person name="Gotea V."/>
            <person name="Gravely B."/>
            <person name="Greenberg A.J."/>
            <person name="Griffiths-Jones S."/>
            <person name="Gross S."/>
            <person name="Guigo R."/>
            <person name="Gustafson E.A."/>
            <person name="Haerty W."/>
            <person name="Hahn M.W."/>
            <person name="Halligan D.L."/>
            <person name="Halpern A.L."/>
            <person name="Halter G.M."/>
            <person name="Han M.V."/>
            <person name="Heger A."/>
            <person name="Hillier L."/>
            <person name="Hinrichs A.S."/>
            <person name="Holmes I."/>
            <person name="Hoskins R.A."/>
            <person name="Hubisz M.J."/>
            <person name="Hultmark D."/>
            <person name="Huntley M.A."/>
            <person name="Jaffe D.B."/>
            <person name="Jagadeeshan S."/>
            <person name="Jeck W.R."/>
            <person name="Johnson J."/>
            <person name="Jones C.D."/>
            <person name="Jordan W.C."/>
            <person name="Karpen G.H."/>
            <person name="Kataoka E."/>
            <person name="Keightley P.D."/>
            <person name="Kheradpour P."/>
            <person name="Kirkness E.F."/>
            <person name="Koerich L.B."/>
            <person name="Kristiansen K."/>
            <person name="Kudrna D."/>
            <person name="Kulathinal R.J."/>
            <person name="Kumar S."/>
            <person name="Kwok R."/>
            <person name="Lander E."/>
            <person name="Langley C.H."/>
            <person name="Lapoint R."/>
            <person name="Lazzaro B.P."/>
            <person name="Lee S.J."/>
            <person name="Levesque L."/>
            <person name="Li R."/>
            <person name="Lin C.F."/>
            <person name="Lin M.F."/>
            <person name="Lindblad-Toh K."/>
            <person name="Llopart A."/>
            <person name="Long M."/>
            <person name="Low L."/>
            <person name="Lozovsky E."/>
            <person name="Lu J."/>
            <person name="Luo M."/>
            <person name="Machado C.A."/>
            <person name="Makalowski W."/>
            <person name="Marzo M."/>
            <person name="Matsuda M."/>
            <person name="Matzkin L."/>
            <person name="McAllister B."/>
            <person name="McBride C.S."/>
            <person name="McKernan B."/>
            <person name="McKernan K."/>
            <person name="Mendez-Lago M."/>
            <person name="Minx P."/>
            <person name="Mollenhauer M.U."/>
            <person name="Montooth K."/>
            <person name="Mount S.M."/>
            <person name="Mu X."/>
            <person name="Myers E."/>
            <person name="Negre B."/>
            <person name="Newfeld S."/>
            <person name="Nielsen R."/>
            <person name="Noor M.A."/>
            <person name="O'Grady P."/>
            <person name="Pachter L."/>
            <person name="Papaceit M."/>
            <person name="Parisi M.J."/>
            <person name="Parisi M."/>
            <person name="Parts L."/>
            <person name="Pedersen J.S."/>
            <person name="Pesole G."/>
            <person name="Phillippy A.M."/>
            <person name="Ponting C.P."/>
            <person name="Pop M."/>
            <person name="Porcelli D."/>
            <person name="Powell J.R."/>
            <person name="Prohaska S."/>
            <person name="Pruitt K."/>
            <person name="Puig M."/>
            <person name="Quesneville H."/>
            <person name="Ram K.R."/>
            <person name="Rand D."/>
            <person name="Rasmussen M.D."/>
            <person name="Reed L.K."/>
            <person name="Reenan R."/>
            <person name="Reily A."/>
            <person name="Remington K.A."/>
            <person name="Rieger T.T."/>
            <person name="Ritchie M.G."/>
            <person name="Robin C."/>
            <person name="Rogers Y.H."/>
            <person name="Rohde C."/>
            <person name="Rozas J."/>
            <person name="Rubenfield M.J."/>
            <person name="Ruiz A."/>
            <person name="Russo S."/>
            <person name="Salzberg S.L."/>
            <person name="Sanchez-Gracia A."/>
            <person name="Saranga D.J."/>
            <person name="Sato H."/>
            <person name="Schaeffer S.W."/>
            <person name="Schatz M.C."/>
            <person name="Schlenke T."/>
            <person name="Schwartz R."/>
            <person name="Segarra C."/>
            <person name="Singh R.S."/>
            <person name="Sirot L."/>
            <person name="Sirota M."/>
            <person name="Sisneros N.B."/>
            <person name="Smith C.D."/>
            <person name="Smith T.F."/>
            <person name="Spieth J."/>
            <person name="Stage D.E."/>
            <person name="Stark A."/>
            <person name="Stephan W."/>
            <person name="Strausberg R.L."/>
            <person name="Strempel S."/>
            <person name="Sturgill D."/>
            <person name="Sutton G."/>
            <person name="Sutton G.G."/>
            <person name="Tao W."/>
            <person name="Teichmann S."/>
            <person name="Tobari Y.N."/>
            <person name="Tomimura Y."/>
            <person name="Tsolas J.M."/>
            <person name="Valente V.L."/>
            <person name="Venter E."/>
            <person name="Venter J.C."/>
            <person name="Vicario S."/>
            <person name="Vieira F.G."/>
            <person name="Vilella A.J."/>
            <person name="Villasante A."/>
            <person name="Walenz B."/>
            <person name="Wang J."/>
            <person name="Wasserman M."/>
            <person name="Watts T."/>
            <person name="Wilson D."/>
            <person name="Wilson R.K."/>
            <person name="Wing R.A."/>
            <person name="Wolfner M.F."/>
            <person name="Wong A."/>
            <person name="Wong G.K."/>
            <person name="Wu C.I."/>
            <person name="Wu G."/>
            <person name="Yamamoto D."/>
            <person name="Yang H.P."/>
            <person name="Yang S.P."/>
            <person name="Yorke J.A."/>
            <person name="Yoshida K."/>
            <person name="Zdobnov E."/>
            <person name="Zhang P."/>
            <person name="Zhang Y."/>
            <person name="Zimin A.V."/>
            <person name="Baldwin J."/>
            <person name="Abdouelleil A."/>
            <person name="Abdulkadir J."/>
            <person name="Abebe A."/>
            <person name="Abera B."/>
            <person name="Abreu J."/>
            <person name="Acer S.C."/>
            <person name="Aftuck L."/>
            <person name="Alexander A."/>
            <person name="An P."/>
            <person name="Anderson E."/>
            <person name="Anderson S."/>
            <person name="Arachi H."/>
            <person name="Azer M."/>
            <person name="Bachantsang P."/>
            <person name="Barry A."/>
            <person name="Bayul T."/>
            <person name="Berlin A."/>
            <person name="Bessette D."/>
            <person name="Bloom T."/>
            <person name="Blye J."/>
            <person name="Boguslavskiy L."/>
            <person name="Bonnet C."/>
            <person name="Boukhgalter B."/>
            <person name="Bourzgui I."/>
            <person name="Brown A."/>
            <person name="Cahill P."/>
            <person name="Channer S."/>
            <person name="Cheshatsang Y."/>
            <person name="Chuda L."/>
            <person name="Citroen M."/>
            <person name="Collymore A."/>
            <person name="Cooke P."/>
            <person name="Costello M."/>
            <person name="D'Aco K."/>
            <person name="Daza R."/>
            <person name="De Haan G."/>
            <person name="DeGray S."/>
            <person name="DeMaso C."/>
            <person name="Dhargay N."/>
            <person name="Dooley K."/>
            <person name="Dooley E."/>
            <person name="Doricent M."/>
            <person name="Dorje P."/>
            <person name="Dorjee K."/>
            <person name="Dupes A."/>
            <person name="Elong R."/>
            <person name="Falk J."/>
            <person name="Farina A."/>
            <person name="Faro S."/>
            <person name="Ferguson D."/>
            <person name="Fisher S."/>
            <person name="Foley C.D."/>
            <person name="Franke A."/>
            <person name="Friedrich D."/>
            <person name="Gadbois L."/>
            <person name="Gearin G."/>
            <person name="Gearin C.R."/>
            <person name="Giannoukos G."/>
            <person name="Goode T."/>
            <person name="Graham J."/>
            <person name="Grandbois E."/>
            <person name="Grewal S."/>
            <person name="Gyaltsen K."/>
            <person name="Hafez N."/>
            <person name="Hagos B."/>
            <person name="Hall J."/>
            <person name="Henson C."/>
            <person name="Hollinger A."/>
            <person name="Honan T."/>
            <person name="Huard M.D."/>
            <person name="Hughes L."/>
            <person name="Hurhula B."/>
            <person name="Husby M.E."/>
            <person name="Kamat A."/>
            <person name="Kanga B."/>
            <person name="Kashin S."/>
            <person name="Khazanovich D."/>
            <person name="Kisner P."/>
            <person name="Lance K."/>
            <person name="Lara M."/>
            <person name="Lee W."/>
            <person name="Lennon N."/>
            <person name="Letendre F."/>
            <person name="LeVine R."/>
            <person name="Lipovsky A."/>
            <person name="Liu X."/>
            <person name="Liu J."/>
            <person name="Liu S."/>
            <person name="Lokyitsang T."/>
            <person name="Lokyitsang Y."/>
            <person name="Lubonja R."/>
            <person name="Lui A."/>
            <person name="MacDonald P."/>
            <person name="Magnisalis V."/>
            <person name="Maru K."/>
            <person name="Matthews C."/>
            <person name="McCusker W."/>
            <person name="McDonough S."/>
            <person name="Mehta T."/>
            <person name="Meldrim J."/>
            <person name="Meneus L."/>
            <person name="Mihai O."/>
            <person name="Mihalev A."/>
            <person name="Mihova T."/>
            <person name="Mittelman R."/>
            <person name="Mlenga V."/>
            <person name="Montmayeur A."/>
            <person name="Mulrain L."/>
            <person name="Navidi A."/>
            <person name="Naylor J."/>
            <person name="Negash T."/>
            <person name="Nguyen T."/>
            <person name="Nguyen N."/>
            <person name="Nicol R."/>
            <person name="Norbu C."/>
            <person name="Norbu N."/>
            <person name="Novod N."/>
            <person name="O'Neill B."/>
            <person name="Osman S."/>
            <person name="Markiewicz E."/>
            <person name="Oyono O.L."/>
            <person name="Patti C."/>
            <person name="Phunkhang P."/>
            <person name="Pierre F."/>
            <person name="Priest M."/>
            <person name="Raghuraman S."/>
            <person name="Rege F."/>
            <person name="Reyes R."/>
            <person name="Rise C."/>
            <person name="Rogov P."/>
            <person name="Ross K."/>
            <person name="Ryan E."/>
            <person name="Settipalli S."/>
            <person name="Shea T."/>
            <person name="Sherpa N."/>
            <person name="Shi L."/>
            <person name="Shih D."/>
            <person name="Sparrow T."/>
            <person name="Spaulding J."/>
            <person name="Stalker J."/>
            <person name="Stange-Thomann N."/>
            <person name="Stavropoulos S."/>
            <person name="Stone C."/>
            <person name="Strader C."/>
            <person name="Tesfaye S."/>
            <person name="Thomson T."/>
            <person name="Thoulutsang Y."/>
            <person name="Thoulutsang D."/>
            <person name="Topham K."/>
            <person name="Topping I."/>
            <person name="Tsamla T."/>
            <person name="Vassiliev H."/>
            <person name="Vo A."/>
            <person name="Wangchuk T."/>
            <person name="Wangdi T."/>
            <person name="Weiand M."/>
            <person name="Wilkinson J."/>
            <person name="Wilson A."/>
            <person name="Yadav S."/>
            <person name="Young G."/>
            <person name="Yu Q."/>
            <person name="Zembek L."/>
            <person name="Zhong D."/>
            <person name="Zimmer A."/>
            <person name="Zwirko Z."/>
            <person name="Jaffe D.B."/>
            <person name="Alvarez P."/>
            <person name="Brockman W."/>
            <person name="Butler J."/>
            <person name="Chin C."/>
            <person name="Gnerre S."/>
            <person name="Grabherr M."/>
            <person name="Kleber M."/>
            <person name="Mauceli E."/>
            <person name="MacCallum I."/>
        </authorList>
    </citation>
    <scope>NUCLEOTIDE SEQUENCE [LARGE SCALE GENOMIC DNA]</scope>
    <source>
        <strain evidence="4">Tucson 14030-0811.24</strain>
    </source>
</reference>
<accession>A0A0Q9X2D8</accession>
<feature type="compositionally biased region" description="Low complexity" evidence="2">
    <location>
        <begin position="324"/>
        <end position="342"/>
    </location>
</feature>
<sequence>MSLAEFKKRQTTLTNTAPNPASATGATTSQMPPTARPPLVRPKTHPPTPGILPAGIRIIHPPRIQPTIQPAPNPTPPAPAPPQPIVASSVQQTSHNNYEIHSQHVLNNRAGQDIADRDRNSAKMLVILASGEQRLITFTLPRESCTVQDLLEQVGVQFDNTTTIQCVEHRGANVDFVVTVGFSVNESASELISRAEESLQMNRQQEQQQQQQQQQSAGTTSSSAGVSTSTSNASTSNAAPSSSTTNYNQANAAAEQVKRDAAATSSPASSSATVVTTAEGRKLIDGYYAVCQLCGFTGMDHAKCERCKRVFQEPPKRKSYMTKSSAASPASASSSNSSNSASEPPVAGDKKRELATTAGQVARFGKALGVNYPGGAATGTVGVRGRGGLAMRGNRTRGGRRVAAVAEVDPVVLLSSEDEADNEDTGTNESETLSANQSKRISSASEWPASFGCDSMLPEIDEEPLYKGKSKSFPPTTRHHGALLFNTRHIEREEEEPKA</sequence>
<evidence type="ECO:0000313" key="4">
    <source>
        <dbReference type="Proteomes" id="UP000007798"/>
    </source>
</evidence>
<evidence type="ECO:0000256" key="1">
    <source>
        <dbReference type="ARBA" id="ARBA00022786"/>
    </source>
</evidence>
<keyword evidence="4" id="KW-1185">Reference proteome</keyword>